<evidence type="ECO:0000256" key="1">
    <source>
        <dbReference type="RuleBase" id="RU000356"/>
    </source>
</evidence>
<protein>
    <submittedName>
        <fullName evidence="3">Globin domain-containing protein</fullName>
    </submittedName>
</protein>
<name>A0ABZ2V7P0_9RHOB</name>
<evidence type="ECO:0000313" key="3">
    <source>
        <dbReference type="EMBL" id="WZC50591.1"/>
    </source>
</evidence>
<keyword evidence="1" id="KW-0408">Iron</keyword>
<dbReference type="InterPro" id="IPR000971">
    <property type="entry name" value="Globin"/>
</dbReference>
<dbReference type="PROSITE" id="PS01033">
    <property type="entry name" value="GLOBIN"/>
    <property type="match status" value="1"/>
</dbReference>
<evidence type="ECO:0000313" key="4">
    <source>
        <dbReference type="Proteomes" id="UP001440612"/>
    </source>
</evidence>
<evidence type="ECO:0000259" key="2">
    <source>
        <dbReference type="PROSITE" id="PS01033"/>
    </source>
</evidence>
<dbReference type="EMBL" id="CP150951">
    <property type="protein sequence ID" value="WZC50591.1"/>
    <property type="molecule type" value="Genomic_DNA"/>
</dbReference>
<dbReference type="Pfam" id="PF00042">
    <property type="entry name" value="Globin"/>
    <property type="match status" value="1"/>
</dbReference>
<feature type="domain" description="Globin" evidence="2">
    <location>
        <begin position="1"/>
        <end position="134"/>
    </location>
</feature>
<sequence length="138" mass="15318">MTPNQIETVKDSFQQISQDTNAFSLTFYNELFRMAPSLRGHFPTDMEDQRIKLAETLGAVVLHMHRLHLLEDTIMGLARRHLDYGAKPQHFAPVGAALIFALNQHTPNGLTPIQAEAWATAYGAISDLMIEAMVNAAA</sequence>
<dbReference type="Proteomes" id="UP001440612">
    <property type="component" value="Chromosome"/>
</dbReference>
<reference evidence="4" key="1">
    <citation type="submission" date="2024-04" db="EMBL/GenBank/DDBJ databases">
        <title>Phylogenomic analyses of a clade within the roseobacter group suggest taxonomic reassignments of species of the genera Aestuariivita, Citreicella, Loktanella, Nautella, Pelagibaca, Ruegeria, Thalassobius, Thiobacimonas and Tropicibacter, and the proposal o.</title>
        <authorList>
            <person name="Jeon C.O."/>
        </authorList>
    </citation>
    <scope>NUCLEOTIDE SEQUENCE [LARGE SCALE GENOMIC DNA]</scope>
    <source>
        <strain evidence="4">BS5-3</strain>
    </source>
</reference>
<organism evidence="3 4">
    <name type="scientific">Yoonia phaeophyticola</name>
    <dbReference type="NCBI Taxonomy" id="3137369"/>
    <lineage>
        <taxon>Bacteria</taxon>
        <taxon>Pseudomonadati</taxon>
        <taxon>Pseudomonadota</taxon>
        <taxon>Alphaproteobacteria</taxon>
        <taxon>Rhodobacterales</taxon>
        <taxon>Paracoccaceae</taxon>
        <taxon>Yoonia</taxon>
    </lineage>
</organism>
<accession>A0ABZ2V7P0</accession>
<keyword evidence="1" id="KW-0349">Heme</keyword>
<comment type="similarity">
    <text evidence="1">Belongs to the globin family.</text>
</comment>
<keyword evidence="1" id="KW-0479">Metal-binding</keyword>
<gene>
    <name evidence="3" type="ORF">AABB29_08235</name>
</gene>
<keyword evidence="1" id="KW-0561">Oxygen transport</keyword>
<keyword evidence="4" id="KW-1185">Reference proteome</keyword>
<dbReference type="PANTHER" id="PTHR43396:SF6">
    <property type="entry name" value="ABL201WP"/>
    <property type="match status" value="1"/>
</dbReference>
<dbReference type="Gene3D" id="1.10.490.10">
    <property type="entry name" value="Globins"/>
    <property type="match status" value="1"/>
</dbReference>
<keyword evidence="1" id="KW-0813">Transport</keyword>
<dbReference type="InterPro" id="IPR009050">
    <property type="entry name" value="Globin-like_sf"/>
</dbReference>
<dbReference type="RefSeq" id="WP_341368693.1">
    <property type="nucleotide sequence ID" value="NZ_CP150951.2"/>
</dbReference>
<dbReference type="SUPFAM" id="SSF46458">
    <property type="entry name" value="Globin-like"/>
    <property type="match status" value="1"/>
</dbReference>
<dbReference type="PANTHER" id="PTHR43396">
    <property type="entry name" value="FLAVOHEMOPROTEIN"/>
    <property type="match status" value="1"/>
</dbReference>
<dbReference type="InterPro" id="IPR012292">
    <property type="entry name" value="Globin/Proto"/>
</dbReference>
<proteinExistence type="inferred from homology"/>